<keyword evidence="6" id="KW-0503">Monooxygenase</keyword>
<protein>
    <recommendedName>
        <fullName evidence="10">Cytochrome P450</fullName>
    </recommendedName>
</protein>
<dbReference type="EMBL" id="JAPDRK010000002">
    <property type="protein sequence ID" value="KAJ9615861.1"/>
    <property type="molecule type" value="Genomic_DNA"/>
</dbReference>
<evidence type="ECO:0000256" key="4">
    <source>
        <dbReference type="ARBA" id="ARBA00023002"/>
    </source>
</evidence>
<dbReference type="GO" id="GO:0020037">
    <property type="term" value="F:heme binding"/>
    <property type="evidence" value="ECO:0007669"/>
    <property type="project" value="InterPro"/>
</dbReference>
<keyword evidence="3" id="KW-0479">Metal-binding</keyword>
<keyword evidence="5" id="KW-0408">Iron</keyword>
<evidence type="ECO:0000313" key="8">
    <source>
        <dbReference type="EMBL" id="KAJ9615861.1"/>
    </source>
</evidence>
<dbReference type="GO" id="GO:0005506">
    <property type="term" value="F:iron ion binding"/>
    <property type="evidence" value="ECO:0007669"/>
    <property type="project" value="InterPro"/>
</dbReference>
<comment type="similarity">
    <text evidence="2">Belongs to the cytochrome P450 family.</text>
</comment>
<sequence>MYCATDCSLSLSEKASCSSFQLRSTLNNTIPDHGTMISIFEDHAYHLLFGKPELACFIFGVTTHLILFRQGEWDLSTVRLCCSYLGLFLVTLLGSFYVNVRDDGPTFLSSIIAGANACSLAIAHFLGVFGSMSIYRLFFHRLSSFPGPFWGRLTGFYMSHLTRRRWHRFEETQRLHQKYGDFVRVGPQSLSITHPDATRALYAANTICSKGPFYDMTQPRETIFMTRSKKFHSKHRKDWDRAFSANALRDYEPHVTAYAQKLVDTIGSHVGNPLDVTRWFNFFSFDLMGELAFGESFGRLDAGQENTYMTVFHELMNLIGLLGSVPWLMHLVSKIPTTTGKEFQIYSRGLVEKRRKMPKDRRDIFSYLLDAYEKEPIKTEQLTETLYGDCDTIVVAGSDNTASSLAGVFYFLAKHPDHVEKLRAEFKTLPEGSSRFDARKLKDLPHLNAVINESARLLPAIASGVPRYTPVEGLRIGDKWIPGHVNVQVPSYTMFRGLAPEPKV</sequence>
<keyword evidence="7" id="KW-0472">Membrane</keyword>
<comment type="cofactor">
    <cofactor evidence="1">
        <name>heme</name>
        <dbReference type="ChEBI" id="CHEBI:30413"/>
    </cofactor>
</comment>
<organism evidence="8 9">
    <name type="scientific">Cladophialophora chaetospira</name>
    <dbReference type="NCBI Taxonomy" id="386627"/>
    <lineage>
        <taxon>Eukaryota</taxon>
        <taxon>Fungi</taxon>
        <taxon>Dikarya</taxon>
        <taxon>Ascomycota</taxon>
        <taxon>Pezizomycotina</taxon>
        <taxon>Eurotiomycetes</taxon>
        <taxon>Chaetothyriomycetidae</taxon>
        <taxon>Chaetothyriales</taxon>
        <taxon>Herpotrichiellaceae</taxon>
        <taxon>Cladophialophora</taxon>
    </lineage>
</organism>
<evidence type="ECO:0000256" key="3">
    <source>
        <dbReference type="ARBA" id="ARBA00022723"/>
    </source>
</evidence>
<feature type="transmembrane region" description="Helical" evidence="7">
    <location>
        <begin position="80"/>
        <end position="98"/>
    </location>
</feature>
<feature type="transmembrane region" description="Helical" evidence="7">
    <location>
        <begin position="44"/>
        <end position="68"/>
    </location>
</feature>
<dbReference type="GO" id="GO:0016705">
    <property type="term" value="F:oxidoreductase activity, acting on paired donors, with incorporation or reduction of molecular oxygen"/>
    <property type="evidence" value="ECO:0007669"/>
    <property type="project" value="InterPro"/>
</dbReference>
<dbReference type="InterPro" id="IPR050121">
    <property type="entry name" value="Cytochrome_P450_monoxygenase"/>
</dbReference>
<evidence type="ECO:0000256" key="7">
    <source>
        <dbReference type="SAM" id="Phobius"/>
    </source>
</evidence>
<evidence type="ECO:0000256" key="5">
    <source>
        <dbReference type="ARBA" id="ARBA00023004"/>
    </source>
</evidence>
<evidence type="ECO:0008006" key="10">
    <source>
        <dbReference type="Google" id="ProtNLM"/>
    </source>
</evidence>
<dbReference type="Gene3D" id="1.10.630.10">
    <property type="entry name" value="Cytochrome P450"/>
    <property type="match status" value="1"/>
</dbReference>
<dbReference type="GO" id="GO:0004497">
    <property type="term" value="F:monooxygenase activity"/>
    <property type="evidence" value="ECO:0007669"/>
    <property type="project" value="UniProtKB-KW"/>
</dbReference>
<proteinExistence type="inferred from homology"/>
<dbReference type="PANTHER" id="PTHR24305:SF187">
    <property type="entry name" value="P450, PUTATIVE (EUROFUNG)-RELATED"/>
    <property type="match status" value="1"/>
</dbReference>
<keyword evidence="7" id="KW-1133">Transmembrane helix</keyword>
<dbReference type="Proteomes" id="UP001172673">
    <property type="component" value="Unassembled WGS sequence"/>
</dbReference>
<keyword evidence="4" id="KW-0560">Oxidoreductase</keyword>
<dbReference type="InterPro" id="IPR001128">
    <property type="entry name" value="Cyt_P450"/>
</dbReference>
<keyword evidence="9" id="KW-1185">Reference proteome</keyword>
<evidence type="ECO:0000256" key="2">
    <source>
        <dbReference type="ARBA" id="ARBA00010617"/>
    </source>
</evidence>
<dbReference type="AlphaFoldDB" id="A0AA38XLX0"/>
<feature type="transmembrane region" description="Helical" evidence="7">
    <location>
        <begin position="110"/>
        <end position="135"/>
    </location>
</feature>
<comment type="caution">
    <text evidence="8">The sequence shown here is derived from an EMBL/GenBank/DDBJ whole genome shotgun (WGS) entry which is preliminary data.</text>
</comment>
<reference evidence="8" key="1">
    <citation type="submission" date="2022-10" db="EMBL/GenBank/DDBJ databases">
        <title>Culturing micro-colonial fungi from biological soil crusts in the Mojave desert and describing Neophaeococcomyces mojavensis, and introducing the new genera and species Taxawa tesnikishii.</title>
        <authorList>
            <person name="Kurbessoian T."/>
            <person name="Stajich J.E."/>
        </authorList>
    </citation>
    <scope>NUCLEOTIDE SEQUENCE</scope>
    <source>
        <strain evidence="8">TK_41</strain>
    </source>
</reference>
<evidence type="ECO:0000313" key="9">
    <source>
        <dbReference type="Proteomes" id="UP001172673"/>
    </source>
</evidence>
<keyword evidence="7" id="KW-0812">Transmembrane</keyword>
<name>A0AA38XLX0_9EURO</name>
<evidence type="ECO:0000256" key="6">
    <source>
        <dbReference type="ARBA" id="ARBA00023033"/>
    </source>
</evidence>
<evidence type="ECO:0000256" key="1">
    <source>
        <dbReference type="ARBA" id="ARBA00001971"/>
    </source>
</evidence>
<dbReference type="SUPFAM" id="SSF48264">
    <property type="entry name" value="Cytochrome P450"/>
    <property type="match status" value="1"/>
</dbReference>
<gene>
    <name evidence="8" type="ORF">H2200_001938</name>
</gene>
<accession>A0AA38XLX0</accession>
<dbReference type="Pfam" id="PF00067">
    <property type="entry name" value="p450"/>
    <property type="match status" value="1"/>
</dbReference>
<dbReference type="PANTHER" id="PTHR24305">
    <property type="entry name" value="CYTOCHROME P450"/>
    <property type="match status" value="1"/>
</dbReference>
<dbReference type="InterPro" id="IPR036396">
    <property type="entry name" value="Cyt_P450_sf"/>
</dbReference>